<evidence type="ECO:0000313" key="2">
    <source>
        <dbReference type="EMBL" id="MPC59693.1"/>
    </source>
</evidence>
<dbReference type="OrthoDB" id="6347579at2759"/>
<protein>
    <submittedName>
        <fullName evidence="2">Uncharacterized protein</fullName>
    </submittedName>
</protein>
<feature type="compositionally biased region" description="Polar residues" evidence="1">
    <location>
        <begin position="155"/>
        <end position="168"/>
    </location>
</feature>
<evidence type="ECO:0000256" key="1">
    <source>
        <dbReference type="SAM" id="MobiDB-lite"/>
    </source>
</evidence>
<dbReference type="AlphaFoldDB" id="A0A5B7GQ40"/>
<comment type="caution">
    <text evidence="2">The sequence shown here is derived from an EMBL/GenBank/DDBJ whole genome shotgun (WGS) entry which is preliminary data.</text>
</comment>
<dbReference type="EMBL" id="VSRR010016792">
    <property type="protein sequence ID" value="MPC59693.1"/>
    <property type="molecule type" value="Genomic_DNA"/>
</dbReference>
<feature type="region of interest" description="Disordered" evidence="1">
    <location>
        <begin position="152"/>
        <end position="179"/>
    </location>
</feature>
<organism evidence="2 3">
    <name type="scientific">Portunus trituberculatus</name>
    <name type="common">Swimming crab</name>
    <name type="synonym">Neptunus trituberculatus</name>
    <dbReference type="NCBI Taxonomy" id="210409"/>
    <lineage>
        <taxon>Eukaryota</taxon>
        <taxon>Metazoa</taxon>
        <taxon>Ecdysozoa</taxon>
        <taxon>Arthropoda</taxon>
        <taxon>Crustacea</taxon>
        <taxon>Multicrustacea</taxon>
        <taxon>Malacostraca</taxon>
        <taxon>Eumalacostraca</taxon>
        <taxon>Eucarida</taxon>
        <taxon>Decapoda</taxon>
        <taxon>Pleocyemata</taxon>
        <taxon>Brachyura</taxon>
        <taxon>Eubrachyura</taxon>
        <taxon>Portunoidea</taxon>
        <taxon>Portunidae</taxon>
        <taxon>Portuninae</taxon>
        <taxon>Portunus</taxon>
    </lineage>
</organism>
<dbReference type="Proteomes" id="UP000324222">
    <property type="component" value="Unassembled WGS sequence"/>
</dbReference>
<sequence>MADSDVRGSKMTEGSEPDEKSLRDLVIGLVQAMEEVVTVQDLPVANQQLCGVTGHCTMPRDLVICTITVGGVEKLPAFVANMEEHCLVELDSLVQSVACVDSGRIQMQVCEEMLPLILEDAAEQVKSPLTNATVRTHERQAAVRSCGGEVADATGTASGRQAAASNDSSEVDGDAGEVSPVLSPHVVDWEVCGFTKQTPEQVVKLEKRLMEHEDVFSRDAHDLGCTSLV</sequence>
<name>A0A5B7GQ40_PORTR</name>
<proteinExistence type="predicted"/>
<evidence type="ECO:0000313" key="3">
    <source>
        <dbReference type="Proteomes" id="UP000324222"/>
    </source>
</evidence>
<keyword evidence="3" id="KW-1185">Reference proteome</keyword>
<accession>A0A5B7GQ40</accession>
<reference evidence="2 3" key="1">
    <citation type="submission" date="2019-05" db="EMBL/GenBank/DDBJ databases">
        <title>Another draft genome of Portunus trituberculatus and its Hox gene families provides insights of decapod evolution.</title>
        <authorList>
            <person name="Jeong J.-H."/>
            <person name="Song I."/>
            <person name="Kim S."/>
            <person name="Choi T."/>
            <person name="Kim D."/>
            <person name="Ryu S."/>
            <person name="Kim W."/>
        </authorList>
    </citation>
    <scope>NUCLEOTIDE SEQUENCE [LARGE SCALE GENOMIC DNA]</scope>
    <source>
        <tissue evidence="2">Muscle</tissue>
    </source>
</reference>
<gene>
    <name evidence="2" type="ORF">E2C01_053719</name>
</gene>